<dbReference type="GO" id="GO:0007018">
    <property type="term" value="P:microtubule-based movement"/>
    <property type="evidence" value="ECO:0007669"/>
    <property type="project" value="InterPro"/>
</dbReference>
<proteinExistence type="inferred from homology"/>
<comment type="subcellular location">
    <subcellularLocation>
        <location evidence="1">Cytoplasm</location>
        <location evidence="1">Cytoskeleton</location>
    </subcellularLocation>
</comment>
<feature type="coiled-coil region" evidence="7">
    <location>
        <begin position="609"/>
        <end position="647"/>
    </location>
</feature>
<keyword evidence="10" id="KW-0378">Hydrolase</keyword>
<dbReference type="Gene3D" id="3.40.850.10">
    <property type="entry name" value="Kinesin motor domain"/>
    <property type="match status" value="1"/>
</dbReference>
<comment type="caution">
    <text evidence="10">The sequence shown here is derived from an EMBL/GenBank/DDBJ whole genome shotgun (WGS) entry which is preliminary data.</text>
</comment>
<gene>
    <name evidence="10" type="ORF">PPERSA_02973</name>
</gene>
<dbReference type="PROSITE" id="PS50067">
    <property type="entry name" value="KINESIN_MOTOR_2"/>
    <property type="match status" value="1"/>
</dbReference>
<accession>A0A0V0Q7A4</accession>
<dbReference type="PANTHER" id="PTHR47971">
    <property type="entry name" value="KINESIN-RELATED PROTEIN 6"/>
    <property type="match status" value="1"/>
</dbReference>
<dbReference type="InterPro" id="IPR036961">
    <property type="entry name" value="Kinesin_motor_dom_sf"/>
</dbReference>
<evidence type="ECO:0000313" key="10">
    <source>
        <dbReference type="EMBL" id="KRW98086.1"/>
    </source>
</evidence>
<comment type="similarity">
    <text evidence="6">Belongs to the TRAFAC class myosin-kinesin ATPase superfamily. Kinesin family.</text>
</comment>
<feature type="region of interest" description="Disordered" evidence="8">
    <location>
        <begin position="1101"/>
        <end position="1130"/>
    </location>
</feature>
<evidence type="ECO:0000259" key="9">
    <source>
        <dbReference type="PROSITE" id="PS50067"/>
    </source>
</evidence>
<dbReference type="GO" id="GO:0008017">
    <property type="term" value="F:microtubule binding"/>
    <property type="evidence" value="ECO:0007669"/>
    <property type="project" value="InterPro"/>
</dbReference>
<dbReference type="GO" id="GO:0005524">
    <property type="term" value="F:ATP binding"/>
    <property type="evidence" value="ECO:0007669"/>
    <property type="project" value="UniProtKB-UniRule"/>
</dbReference>
<evidence type="ECO:0000256" key="3">
    <source>
        <dbReference type="ARBA" id="ARBA00022701"/>
    </source>
</evidence>
<feature type="compositionally biased region" description="Polar residues" evidence="8">
    <location>
        <begin position="1111"/>
        <end position="1130"/>
    </location>
</feature>
<dbReference type="PRINTS" id="PR00380">
    <property type="entry name" value="KINESINHEAVY"/>
</dbReference>
<keyword evidence="4 6" id="KW-0505">Motor protein</keyword>
<evidence type="ECO:0000256" key="6">
    <source>
        <dbReference type="PROSITE-ProRule" id="PRU00283"/>
    </source>
</evidence>
<feature type="region of interest" description="Disordered" evidence="8">
    <location>
        <begin position="870"/>
        <end position="895"/>
    </location>
</feature>
<evidence type="ECO:0000256" key="5">
    <source>
        <dbReference type="ARBA" id="ARBA00023212"/>
    </source>
</evidence>
<sequence length="1173" mass="140974">MDQAKRRSLLEKQRIQNKINDLMENRDFYIQTIKQQIQELDEPKPFEEINLLEEQERKTLEGRDFTVCVRARPLLPHELEKQYFPVITTNNPNIILHNAKINVKQHPVVEKQKFNVDYAFGPQDNNESVYNLTGKPLVKLGLSGGIGAMFAYGQTGSGKTFTIQAICQRMGYDIFKYNQQRHKIFIGFFELLGNKSMDLLDQDRKVEIMEDKFGKVQAKGLLELEVQDGEQFQQLVSEAQNNRRTQATFKNDVSSRTHSICQIRIKNENVPEAEDGYIYIIDLVGSENASDSQFHDQSLFKETKDINKSLMALKECIRNRALASLNNKYTHVPYRQSKLTLLLKDNFDMDSFREYLTMVCNKYYNKMSVNMDDFVPFETGKQALMLEESEFIFRLKKIGYPDKQAKQVHDQFYKKFIDNRFADRKKIQSKAGKLVQPQMQFDDKFDARLAKQKDDKLLKKDKNKNKNQSFKQLPKQQNQNNQNNINYQNNQNNQKQNKNQNQLQTYNKQIKFNQQYLSHNDYLNQNKENSQYSKLQEDYYSNVQLKDQNPQFQKKNSFIQQGENIVNQNKNQFNFQDQQAQNQQQHQNGQQFIQLQQQQKKHSLNQQQNVQQFQKFKTMEEEVEEYKRKLQEEKNNNSNNNKILQQNQFMQNQQQNIDKIPKMQGFSQETLEEEQQRYEQFIQQKQKIQKIQDQNSQQYQKYQEQQQLQKQQEIQNKMEKVKHNAEKLRIERQSYEDEYFKQYPEKMAQIKPKQQDQIQNKRVSDISDKMNGFNDEALDLQEQKYQQYKKKKEILDQLQQKQQDNYYDFQEKMQIEKEIEFQNKLKQKYQQKQQFENEIQFYQNSAGKEHQPKKGQKKHFQQQDYQKQYKNWNFDPNSPQIYSDSNFNTPQPKLGKYKYPQELNQNFQENQIQHKKLQLQQEHLNSQKWQKSEQQLNPKFFKINQSEDFKIEPPSQKIFQKFKKQHYDYDQENKDRDEIQVGKFNALSEFSGKFQTKSSNPIYQSMNYQNLQAYEKNKNQKIPNQQKYSQNDKIDYFSNQQQSYNSQQIQKAQCQNQNQNYNNSVFNQQDKKTLHKQPDNESLSIRSQILNFNKAQIDFSQKNMSDKKNYNTENDSYSSQQANQNKDHNNVYNNQFKDYQLIKQMQNNGQIYASLQQQKQQQQFTPQYRYNIY</sequence>
<evidence type="ECO:0000256" key="7">
    <source>
        <dbReference type="SAM" id="Coils"/>
    </source>
</evidence>
<dbReference type="EMBL" id="LDAU01000282">
    <property type="protein sequence ID" value="KRW98086.1"/>
    <property type="molecule type" value="Genomic_DNA"/>
</dbReference>
<dbReference type="OrthoDB" id="3176171at2759"/>
<dbReference type="InParanoid" id="A0A0V0Q7A4"/>
<dbReference type="InterPro" id="IPR027417">
    <property type="entry name" value="P-loop_NTPase"/>
</dbReference>
<feature type="compositionally biased region" description="Polar residues" evidence="8">
    <location>
        <begin position="870"/>
        <end position="891"/>
    </location>
</feature>
<feature type="coiled-coil region" evidence="7">
    <location>
        <begin position="5"/>
        <end position="32"/>
    </location>
</feature>
<keyword evidence="3" id="KW-0493">Microtubule</keyword>
<feature type="coiled-coil region" evidence="7">
    <location>
        <begin position="671"/>
        <end position="738"/>
    </location>
</feature>
<dbReference type="InterPro" id="IPR027640">
    <property type="entry name" value="Kinesin-like_fam"/>
</dbReference>
<feature type="coiled-coil region" evidence="7">
    <location>
        <begin position="778"/>
        <end position="845"/>
    </location>
</feature>
<keyword evidence="5" id="KW-0206">Cytoskeleton</keyword>
<evidence type="ECO:0000313" key="11">
    <source>
        <dbReference type="Proteomes" id="UP000054937"/>
    </source>
</evidence>
<name>A0A0V0Q7A4_PSEPJ</name>
<evidence type="ECO:0000256" key="2">
    <source>
        <dbReference type="ARBA" id="ARBA00022490"/>
    </source>
</evidence>
<dbReference type="PANTHER" id="PTHR47971:SF8">
    <property type="entry name" value="KINESIN-LIKE PROTEIN"/>
    <property type="match status" value="1"/>
</dbReference>
<dbReference type="GO" id="GO:0003777">
    <property type="term" value="F:microtubule motor activity"/>
    <property type="evidence" value="ECO:0007669"/>
    <property type="project" value="InterPro"/>
</dbReference>
<evidence type="ECO:0000256" key="1">
    <source>
        <dbReference type="ARBA" id="ARBA00004245"/>
    </source>
</evidence>
<dbReference type="GO" id="GO:0005874">
    <property type="term" value="C:microtubule"/>
    <property type="evidence" value="ECO:0007669"/>
    <property type="project" value="UniProtKB-KW"/>
</dbReference>
<dbReference type="GO" id="GO:0007019">
    <property type="term" value="P:microtubule depolymerization"/>
    <property type="evidence" value="ECO:0007669"/>
    <property type="project" value="TreeGrafter"/>
</dbReference>
<keyword evidence="6" id="KW-0547">Nucleotide-binding</keyword>
<feature type="region of interest" description="Disordered" evidence="8">
    <location>
        <begin position="577"/>
        <end position="600"/>
    </location>
</feature>
<dbReference type="GO" id="GO:0016787">
    <property type="term" value="F:hydrolase activity"/>
    <property type="evidence" value="ECO:0007669"/>
    <property type="project" value="UniProtKB-KW"/>
</dbReference>
<keyword evidence="7" id="KW-0175">Coiled coil</keyword>
<reference evidence="10 11" key="1">
    <citation type="journal article" date="2015" name="Sci. Rep.">
        <title>Genome of the facultative scuticociliatosis pathogen Pseudocohnilembus persalinus provides insight into its virulence through horizontal gene transfer.</title>
        <authorList>
            <person name="Xiong J."/>
            <person name="Wang G."/>
            <person name="Cheng J."/>
            <person name="Tian M."/>
            <person name="Pan X."/>
            <person name="Warren A."/>
            <person name="Jiang C."/>
            <person name="Yuan D."/>
            <person name="Miao W."/>
        </authorList>
    </citation>
    <scope>NUCLEOTIDE SEQUENCE [LARGE SCALE GENOMIC DNA]</scope>
    <source>
        <strain evidence="10">36N120E</strain>
    </source>
</reference>
<feature type="compositionally biased region" description="Low complexity" evidence="8">
    <location>
        <begin position="466"/>
        <end position="499"/>
    </location>
</feature>
<protein>
    <submittedName>
        <fullName evidence="10">p-loop containing nucleoside triphosphate hydrolase</fullName>
    </submittedName>
</protein>
<dbReference type="SUPFAM" id="SSF52540">
    <property type="entry name" value="P-loop containing nucleoside triphosphate hydrolases"/>
    <property type="match status" value="1"/>
</dbReference>
<dbReference type="InterPro" id="IPR001752">
    <property type="entry name" value="Kinesin_motor_dom"/>
</dbReference>
<evidence type="ECO:0000256" key="8">
    <source>
        <dbReference type="SAM" id="MobiDB-lite"/>
    </source>
</evidence>
<dbReference type="Pfam" id="PF00225">
    <property type="entry name" value="Kinesin"/>
    <property type="match status" value="1"/>
</dbReference>
<feature type="domain" description="Kinesin motor" evidence="9">
    <location>
        <begin position="64"/>
        <end position="361"/>
    </location>
</feature>
<keyword evidence="2" id="KW-0963">Cytoplasm</keyword>
<keyword evidence="6" id="KW-0067">ATP-binding</keyword>
<dbReference type="Proteomes" id="UP000054937">
    <property type="component" value="Unassembled WGS sequence"/>
</dbReference>
<evidence type="ECO:0000256" key="4">
    <source>
        <dbReference type="ARBA" id="ARBA00023175"/>
    </source>
</evidence>
<feature type="region of interest" description="Disordered" evidence="8">
    <location>
        <begin position="454"/>
        <end position="499"/>
    </location>
</feature>
<organism evidence="10 11">
    <name type="scientific">Pseudocohnilembus persalinus</name>
    <name type="common">Ciliate</name>
    <dbReference type="NCBI Taxonomy" id="266149"/>
    <lineage>
        <taxon>Eukaryota</taxon>
        <taxon>Sar</taxon>
        <taxon>Alveolata</taxon>
        <taxon>Ciliophora</taxon>
        <taxon>Intramacronucleata</taxon>
        <taxon>Oligohymenophorea</taxon>
        <taxon>Scuticociliatia</taxon>
        <taxon>Philasterida</taxon>
        <taxon>Pseudocohnilembidae</taxon>
        <taxon>Pseudocohnilembus</taxon>
    </lineage>
</organism>
<dbReference type="SMART" id="SM00129">
    <property type="entry name" value="KISc"/>
    <property type="match status" value="1"/>
</dbReference>
<keyword evidence="11" id="KW-1185">Reference proteome</keyword>
<feature type="binding site" evidence="6">
    <location>
        <begin position="153"/>
        <end position="160"/>
    </location>
    <ligand>
        <name>ATP</name>
        <dbReference type="ChEBI" id="CHEBI:30616"/>
    </ligand>
</feature>
<dbReference type="AlphaFoldDB" id="A0A0V0Q7A4"/>